<organism evidence="2 3">
    <name type="scientific">Tetradesmus obliquus</name>
    <name type="common">Green alga</name>
    <name type="synonym">Acutodesmus obliquus</name>
    <dbReference type="NCBI Taxonomy" id="3088"/>
    <lineage>
        <taxon>Eukaryota</taxon>
        <taxon>Viridiplantae</taxon>
        <taxon>Chlorophyta</taxon>
        <taxon>core chlorophytes</taxon>
        <taxon>Chlorophyceae</taxon>
        <taxon>CS clade</taxon>
        <taxon>Sphaeropleales</taxon>
        <taxon>Scenedesmaceae</taxon>
        <taxon>Tetradesmus</taxon>
    </lineage>
</organism>
<evidence type="ECO:0000313" key="2">
    <source>
        <dbReference type="EMBL" id="WIA09548.1"/>
    </source>
</evidence>
<protein>
    <submittedName>
        <fullName evidence="2">Uncharacterized protein</fullName>
    </submittedName>
</protein>
<dbReference type="EMBL" id="CP126208">
    <property type="protein sequence ID" value="WIA09548.1"/>
    <property type="molecule type" value="Genomic_DNA"/>
</dbReference>
<evidence type="ECO:0000256" key="1">
    <source>
        <dbReference type="SAM" id="MobiDB-lite"/>
    </source>
</evidence>
<feature type="compositionally biased region" description="Low complexity" evidence="1">
    <location>
        <begin position="55"/>
        <end position="84"/>
    </location>
</feature>
<proteinExistence type="predicted"/>
<accession>A0ABY8TMD2</accession>
<feature type="region of interest" description="Disordered" evidence="1">
    <location>
        <begin position="49"/>
        <end position="92"/>
    </location>
</feature>
<keyword evidence="3" id="KW-1185">Reference proteome</keyword>
<feature type="compositionally biased region" description="Low complexity" evidence="1">
    <location>
        <begin position="17"/>
        <end position="26"/>
    </location>
</feature>
<evidence type="ECO:0000313" key="3">
    <source>
        <dbReference type="Proteomes" id="UP001244341"/>
    </source>
</evidence>
<name>A0ABY8TMD2_TETOB</name>
<sequence length="131" mass="12603">MIGSASAAAAEHEDWATAEGSSSSSGYRKGASFKVPDIPALKLDELSGGGADSYAEGSARSAAGRSTGRSTARSAAAAASERGGPSSQRDAAAAAAAAAAAGAVPAAFTSERAHVLVAAGGSRCPEEAADY</sequence>
<feature type="region of interest" description="Disordered" evidence="1">
    <location>
        <begin position="1"/>
        <end position="30"/>
    </location>
</feature>
<reference evidence="2 3" key="1">
    <citation type="submission" date="2023-05" db="EMBL/GenBank/DDBJ databases">
        <title>A 100% complete, gapless, phased diploid assembly of the Scenedesmus obliquus UTEX 3031 genome.</title>
        <authorList>
            <person name="Biondi T.C."/>
            <person name="Hanschen E.R."/>
            <person name="Kwon T."/>
            <person name="Eng W."/>
            <person name="Kruse C.P.S."/>
            <person name="Koehler S.I."/>
            <person name="Kunde Y."/>
            <person name="Gleasner C.D."/>
            <person name="You Mak K.T."/>
            <person name="Polle J."/>
            <person name="Hovde B.T."/>
            <person name="Starkenburg S.R."/>
        </authorList>
    </citation>
    <scope>NUCLEOTIDE SEQUENCE [LARGE SCALE GENOMIC DNA]</scope>
    <source>
        <strain evidence="2 3">DOE0152z</strain>
    </source>
</reference>
<gene>
    <name evidence="2" type="ORF">OEZ85_008943</name>
</gene>
<dbReference type="Proteomes" id="UP001244341">
    <property type="component" value="Chromosome 1b"/>
</dbReference>